<evidence type="ECO:0000313" key="3">
    <source>
        <dbReference type="EMBL" id="SHH19190.1"/>
    </source>
</evidence>
<dbReference type="EMBL" id="FQXM01000002">
    <property type="protein sequence ID" value="SHH19190.1"/>
    <property type="molecule type" value="Genomic_DNA"/>
</dbReference>
<keyword evidence="1" id="KW-0378">Hydrolase</keyword>
<dbReference type="NCBIfam" id="TIGR03314">
    <property type="entry name" value="Se_ssnA"/>
    <property type="match status" value="1"/>
</dbReference>
<dbReference type="InterPro" id="IPR032466">
    <property type="entry name" value="Metal_Hydrolase"/>
</dbReference>
<dbReference type="PANTHER" id="PTHR43794">
    <property type="entry name" value="AMINOHYDROLASE SSNA-RELATED"/>
    <property type="match status" value="1"/>
</dbReference>
<dbReference type="InterPro" id="IPR011059">
    <property type="entry name" value="Metal-dep_hydrolase_composite"/>
</dbReference>
<protein>
    <submittedName>
        <fullName evidence="3">Putative selenium metabolism protein SsnA</fullName>
    </submittedName>
</protein>
<dbReference type="PANTHER" id="PTHR43794:SF11">
    <property type="entry name" value="AMIDOHYDROLASE-RELATED DOMAIN-CONTAINING PROTEIN"/>
    <property type="match status" value="1"/>
</dbReference>
<dbReference type="SUPFAM" id="SSF51556">
    <property type="entry name" value="Metallo-dependent hydrolases"/>
    <property type="match status" value="1"/>
</dbReference>
<sequence>MILIGNGKLLTRDDNNTFIENGCVCIQDNVIVDLGTTENMKKKYESAEFVDAKKGLIMPGMINTHHHIYSSFARGLSINNHNPKNFGDILEGMWWKIDRLLTLEDTRYSALSTYLDCIRNGVTTVFDHHASYGNIEGSLFQISDIAKELGIRTSLCYEVSDRDGSEKMKQAVKENVDFMKYVKKDSSDMQKGMMGLHASFTLSNETLEYCAKNMPYDAGYHVHTAEAIDDVYDSLKKYNKRVVNRLFDNNILGEKTIAVHCIHTNNGELDLLKETNTMVVHNPESNMGNAVGCTPALEMIKKGITLGLGTDGYTSDMFESMKVANILHKHHNCNPSVAWGEVPLMLFENNSKIVNRFFEKPVGVIEKGAYADVIVVEYDPLTPFNANNANSHILFGINGRCVTTTMINGKVIMKDREIIGIDTEQIMAKSRELSTKLWNKINK</sequence>
<organism evidence="3 4">
    <name type="scientific">Clostridium grantii DSM 8605</name>
    <dbReference type="NCBI Taxonomy" id="1121316"/>
    <lineage>
        <taxon>Bacteria</taxon>
        <taxon>Bacillati</taxon>
        <taxon>Bacillota</taxon>
        <taxon>Clostridia</taxon>
        <taxon>Eubacteriales</taxon>
        <taxon>Clostridiaceae</taxon>
        <taxon>Clostridium</taxon>
    </lineage>
</organism>
<dbReference type="GO" id="GO:0016810">
    <property type="term" value="F:hydrolase activity, acting on carbon-nitrogen (but not peptide) bonds"/>
    <property type="evidence" value="ECO:0007669"/>
    <property type="project" value="InterPro"/>
</dbReference>
<dbReference type="Pfam" id="PF01979">
    <property type="entry name" value="Amidohydro_1"/>
    <property type="match status" value="1"/>
</dbReference>
<keyword evidence="4" id="KW-1185">Reference proteome</keyword>
<evidence type="ECO:0000313" key="4">
    <source>
        <dbReference type="Proteomes" id="UP000184447"/>
    </source>
</evidence>
<dbReference type="Proteomes" id="UP000184447">
    <property type="component" value="Unassembled WGS sequence"/>
</dbReference>
<proteinExistence type="predicted"/>
<dbReference type="SUPFAM" id="SSF51338">
    <property type="entry name" value="Composite domain of metallo-dependent hydrolases"/>
    <property type="match status" value="1"/>
</dbReference>
<dbReference type="InterPro" id="IPR017700">
    <property type="entry name" value="Aminohydrolase_SsnA"/>
</dbReference>
<dbReference type="InterPro" id="IPR006680">
    <property type="entry name" value="Amidohydro-rel"/>
</dbReference>
<dbReference type="InterPro" id="IPR050287">
    <property type="entry name" value="MTA/SAH_deaminase"/>
</dbReference>
<dbReference type="NCBIfam" id="NF005540">
    <property type="entry name" value="PRK07203.1"/>
    <property type="match status" value="1"/>
</dbReference>
<accession>A0A1M5QZF8</accession>
<feature type="domain" description="Amidohydrolase-related" evidence="2">
    <location>
        <begin position="57"/>
        <end position="411"/>
    </location>
</feature>
<dbReference type="AlphaFoldDB" id="A0A1M5QZF8"/>
<dbReference type="Gene3D" id="3.20.20.140">
    <property type="entry name" value="Metal-dependent hydrolases"/>
    <property type="match status" value="1"/>
</dbReference>
<dbReference type="RefSeq" id="WP_073336404.1">
    <property type="nucleotide sequence ID" value="NZ_FQXM01000002.1"/>
</dbReference>
<gene>
    <name evidence="3" type="ORF">SAMN02745207_00377</name>
</gene>
<dbReference type="CDD" id="cd01298">
    <property type="entry name" value="ATZ_TRZ_like"/>
    <property type="match status" value="1"/>
</dbReference>
<evidence type="ECO:0000259" key="2">
    <source>
        <dbReference type="Pfam" id="PF01979"/>
    </source>
</evidence>
<dbReference type="Gene3D" id="2.30.40.10">
    <property type="entry name" value="Urease, subunit C, domain 1"/>
    <property type="match status" value="1"/>
</dbReference>
<name>A0A1M5QZF8_9CLOT</name>
<evidence type="ECO:0000256" key="1">
    <source>
        <dbReference type="ARBA" id="ARBA00022801"/>
    </source>
</evidence>
<dbReference type="OrthoDB" id="9807210at2"/>
<dbReference type="STRING" id="1121316.SAMN02745207_00377"/>
<reference evidence="3 4" key="1">
    <citation type="submission" date="2016-11" db="EMBL/GenBank/DDBJ databases">
        <authorList>
            <person name="Jaros S."/>
            <person name="Januszkiewicz K."/>
            <person name="Wedrychowicz H."/>
        </authorList>
    </citation>
    <scope>NUCLEOTIDE SEQUENCE [LARGE SCALE GENOMIC DNA]</scope>
    <source>
        <strain evidence="3 4">DSM 8605</strain>
    </source>
</reference>